<dbReference type="InterPro" id="IPR054712">
    <property type="entry name" value="Cas3-like_dom"/>
</dbReference>
<gene>
    <name evidence="12" type="ORF">PL8927_760184</name>
</gene>
<name>A0A7Z9BUF2_9CYAN</name>
<feature type="domain" description="HD Cas3-type" evidence="11">
    <location>
        <begin position="8"/>
        <end position="156"/>
    </location>
</feature>
<protein>
    <submittedName>
        <fullName evidence="12">Metal dependent phosphohydrolase</fullName>
    </submittedName>
</protein>
<dbReference type="PROSITE" id="PS51192">
    <property type="entry name" value="HELICASE_ATP_BIND_1"/>
    <property type="match status" value="1"/>
</dbReference>
<dbReference type="SUPFAM" id="SSF52540">
    <property type="entry name" value="P-loop containing nucleoside triphosphate hydrolases"/>
    <property type="match status" value="1"/>
</dbReference>
<dbReference type="PROSITE" id="PS51643">
    <property type="entry name" value="HD_CAS3"/>
    <property type="match status" value="1"/>
</dbReference>
<dbReference type="GO" id="GO:0016787">
    <property type="term" value="F:hydrolase activity"/>
    <property type="evidence" value="ECO:0007669"/>
    <property type="project" value="UniProtKB-KW"/>
</dbReference>
<dbReference type="InterPro" id="IPR006674">
    <property type="entry name" value="HD_domain"/>
</dbReference>
<dbReference type="SMART" id="SM00487">
    <property type="entry name" value="DEXDc"/>
    <property type="match status" value="1"/>
</dbReference>
<dbReference type="GO" id="GO:0003676">
    <property type="term" value="F:nucleic acid binding"/>
    <property type="evidence" value="ECO:0007669"/>
    <property type="project" value="InterPro"/>
</dbReference>
<evidence type="ECO:0000256" key="3">
    <source>
        <dbReference type="ARBA" id="ARBA00022722"/>
    </source>
</evidence>
<comment type="caution">
    <text evidence="12">The sequence shown here is derived from an EMBL/GenBank/DDBJ whole genome shotgun (WGS) entry which is preliminary data.</text>
</comment>
<dbReference type="GO" id="GO:0004518">
    <property type="term" value="F:nuclease activity"/>
    <property type="evidence" value="ECO:0007669"/>
    <property type="project" value="UniProtKB-KW"/>
</dbReference>
<keyword evidence="6" id="KW-0378">Hydrolase</keyword>
<dbReference type="InterPro" id="IPR027417">
    <property type="entry name" value="P-loop_NTPase"/>
</dbReference>
<dbReference type="InterPro" id="IPR038257">
    <property type="entry name" value="CRISPR-assoc_Cas3_HD_sf"/>
</dbReference>
<dbReference type="SUPFAM" id="SSF109604">
    <property type="entry name" value="HD-domain/PDEase-like"/>
    <property type="match status" value="1"/>
</dbReference>
<evidence type="ECO:0000313" key="12">
    <source>
        <dbReference type="EMBL" id="VXD22939.1"/>
    </source>
</evidence>
<dbReference type="Pfam" id="PF01966">
    <property type="entry name" value="HD"/>
    <property type="match status" value="1"/>
</dbReference>
<dbReference type="InterPro" id="IPR014001">
    <property type="entry name" value="Helicase_ATP-bd"/>
</dbReference>
<keyword evidence="8" id="KW-0067">ATP-binding</keyword>
<keyword evidence="13" id="KW-1185">Reference proteome</keyword>
<accession>A0A7Z9BUF2</accession>
<dbReference type="InterPro" id="IPR011545">
    <property type="entry name" value="DEAD/DEAH_box_helicase_dom"/>
</dbReference>
<proteinExistence type="inferred from homology"/>
<evidence type="ECO:0000256" key="9">
    <source>
        <dbReference type="ARBA" id="ARBA00023118"/>
    </source>
</evidence>
<comment type="similarity">
    <text evidence="1">In the N-terminal section; belongs to the CRISPR-associated nuclease Cas3-HD family.</text>
</comment>
<keyword evidence="9" id="KW-0051">Antiviral defense</keyword>
<evidence type="ECO:0000256" key="1">
    <source>
        <dbReference type="ARBA" id="ARBA00006847"/>
    </source>
</evidence>
<dbReference type="CDD" id="cd17930">
    <property type="entry name" value="DEXHc_cas3"/>
    <property type="match status" value="1"/>
</dbReference>
<dbReference type="Proteomes" id="UP000184550">
    <property type="component" value="Unassembled WGS sequence"/>
</dbReference>
<dbReference type="EMBL" id="CZCU02000153">
    <property type="protein sequence ID" value="VXD22939.1"/>
    <property type="molecule type" value="Genomic_DNA"/>
</dbReference>
<dbReference type="AlphaFoldDB" id="A0A7Z9BUF2"/>
<dbReference type="OrthoDB" id="9810236at2"/>
<dbReference type="InterPro" id="IPR006474">
    <property type="entry name" value="Helicase_Cas3_CRISPR-ass_core"/>
</dbReference>
<dbReference type="NCBIfam" id="TIGR01587">
    <property type="entry name" value="cas3_core"/>
    <property type="match status" value="1"/>
</dbReference>
<evidence type="ECO:0000256" key="8">
    <source>
        <dbReference type="ARBA" id="ARBA00022840"/>
    </source>
</evidence>
<comment type="similarity">
    <text evidence="2">In the central section; belongs to the CRISPR-associated helicase Cas3 family.</text>
</comment>
<dbReference type="GO" id="GO:0051607">
    <property type="term" value="P:defense response to virus"/>
    <property type="evidence" value="ECO:0007669"/>
    <property type="project" value="UniProtKB-KW"/>
</dbReference>
<dbReference type="GO" id="GO:0046872">
    <property type="term" value="F:metal ion binding"/>
    <property type="evidence" value="ECO:0007669"/>
    <property type="project" value="UniProtKB-KW"/>
</dbReference>
<dbReference type="Pfam" id="PF00270">
    <property type="entry name" value="DEAD"/>
    <property type="match status" value="1"/>
</dbReference>
<dbReference type="CDD" id="cd09641">
    <property type="entry name" value="Cas3''_I"/>
    <property type="match status" value="1"/>
</dbReference>
<evidence type="ECO:0000259" key="11">
    <source>
        <dbReference type="PROSITE" id="PS51643"/>
    </source>
</evidence>
<dbReference type="RefSeq" id="WP_083625236.1">
    <property type="nucleotide sequence ID" value="NZ_LR734878.1"/>
</dbReference>
<evidence type="ECO:0000259" key="10">
    <source>
        <dbReference type="PROSITE" id="PS51192"/>
    </source>
</evidence>
<feature type="domain" description="Helicase ATP-binding" evidence="10">
    <location>
        <begin position="207"/>
        <end position="387"/>
    </location>
</feature>
<dbReference type="GO" id="GO:0004386">
    <property type="term" value="F:helicase activity"/>
    <property type="evidence" value="ECO:0007669"/>
    <property type="project" value="UniProtKB-KW"/>
</dbReference>
<evidence type="ECO:0000256" key="6">
    <source>
        <dbReference type="ARBA" id="ARBA00022801"/>
    </source>
</evidence>
<dbReference type="Pfam" id="PF22590">
    <property type="entry name" value="Cas3-like_C_2"/>
    <property type="match status" value="1"/>
</dbReference>
<keyword evidence="3" id="KW-0540">Nuclease</keyword>
<keyword evidence="4" id="KW-0479">Metal-binding</keyword>
<dbReference type="InterPro" id="IPR006483">
    <property type="entry name" value="CRISPR-assoc_Cas3_HD"/>
</dbReference>
<sequence>MFARKIEGTEIKQLLIEHLEGVAAKSRERLPEFLKELGYYGGLLHDLGKAKKSWQKYLLEGGSTVFHSSEGARTVYELTGEDDTHPLVYIIRSHHGQLKNSAVDREFFEHSEKHWKKCLKRLFPELTNLPNITLNPYQKELAIRILFSVLVDSDRLDAMEFELKSHNSQKERVQAKSSLLQFAIFPPSQNPSKIVKERENFRSLVIQYTTSSKNIYRLIGVTGIGKTLTSLQFAVEHCNHHNMDGILYVAPFKSILDQSAKVYRDVLGDEAVLEHHSDFIPKHGEEIAYRLSSQRWDSLVIVTTAIQFFESLFSNHASRCRKLAGIMNRVILIDEYQTIPPEFLPAIANVLNELVINYGCSVVLMSATAPNLKGFQLPHIDMIPQEELVNQFKTLSRCSYKFMSKNLSWEEISAIPQKKLVIVNITKTAQEAFEIFNQEQPDQWVHLSSRMCVAHRKQVINRIKSSDINCVSTQIVEAGIDIDYPIVLTEECPLDSLIQRGGRCNREGLLETGEVLILSCDHFPDQIYQSLAKYSSELIKKYGLNSENYLSLLKDYFAHKNKQTGQDEIQGLRRDLQFESVAEKFNFINKKQLSAVCRWKDGADLIDHLKTKEKLSLSDWKKLQQYTATIPQKGKELIKVFPNGLSVWDGKYSDYFGVFY</sequence>
<keyword evidence="7" id="KW-0347">Helicase</keyword>
<evidence type="ECO:0000256" key="4">
    <source>
        <dbReference type="ARBA" id="ARBA00022723"/>
    </source>
</evidence>
<keyword evidence="5" id="KW-0547">Nucleotide-binding</keyword>
<dbReference type="NCBIfam" id="TIGR01596">
    <property type="entry name" value="cas3_HD"/>
    <property type="match status" value="1"/>
</dbReference>
<evidence type="ECO:0000313" key="13">
    <source>
        <dbReference type="Proteomes" id="UP000184550"/>
    </source>
</evidence>
<evidence type="ECO:0000256" key="5">
    <source>
        <dbReference type="ARBA" id="ARBA00022741"/>
    </source>
</evidence>
<evidence type="ECO:0000256" key="2">
    <source>
        <dbReference type="ARBA" id="ARBA00009046"/>
    </source>
</evidence>
<dbReference type="GO" id="GO:0005524">
    <property type="term" value="F:ATP binding"/>
    <property type="evidence" value="ECO:0007669"/>
    <property type="project" value="UniProtKB-KW"/>
</dbReference>
<evidence type="ECO:0000256" key="7">
    <source>
        <dbReference type="ARBA" id="ARBA00022806"/>
    </source>
</evidence>
<organism evidence="12 13">
    <name type="scientific">Planktothrix serta PCC 8927</name>
    <dbReference type="NCBI Taxonomy" id="671068"/>
    <lineage>
        <taxon>Bacteria</taxon>
        <taxon>Bacillati</taxon>
        <taxon>Cyanobacteriota</taxon>
        <taxon>Cyanophyceae</taxon>
        <taxon>Oscillatoriophycideae</taxon>
        <taxon>Oscillatoriales</taxon>
        <taxon>Microcoleaceae</taxon>
        <taxon>Planktothrix</taxon>
    </lineage>
</organism>
<dbReference type="Gene3D" id="1.10.3210.30">
    <property type="match status" value="1"/>
</dbReference>
<dbReference type="Gene3D" id="3.40.50.300">
    <property type="entry name" value="P-loop containing nucleotide triphosphate hydrolases"/>
    <property type="match status" value="2"/>
</dbReference>
<reference evidence="12" key="1">
    <citation type="submission" date="2019-10" db="EMBL/GenBank/DDBJ databases">
        <authorList>
            <consortium name="Genoscope - CEA"/>
            <person name="William W."/>
        </authorList>
    </citation>
    <scope>NUCLEOTIDE SEQUENCE [LARGE SCALE GENOMIC DNA]</scope>
    <source>
        <strain evidence="12">BBR_PRJEB10992</strain>
    </source>
</reference>